<feature type="non-terminal residue" evidence="1">
    <location>
        <position position="257"/>
    </location>
</feature>
<comment type="caution">
    <text evidence="1">The sequence shown here is derived from an EMBL/GenBank/DDBJ whole genome shotgun (WGS) entry which is preliminary data.</text>
</comment>
<dbReference type="AlphaFoldDB" id="X1VFB9"/>
<protein>
    <submittedName>
        <fullName evidence="1">Uncharacterized protein</fullName>
    </submittedName>
</protein>
<sequence>GLQKWTSNWVELIPVDPSGLTNYGYLVIVGLVINGDVTNTAGATLELEDTEIEGDLYNQAGATIEVFEVSDEVLVEGDVENAGSITVTPVSKLNVAGSTLHNTGQINIYGGSCIVYDGILDNNDTGVINGFGVIYADQLLRNKGGIYAFGGSLAIACNGPLTNTGLLGNNPSSSLHIKPTADVNNNGTIKVNAGGVAFDCNLVNEPNGTIQLLGGNLSATQITQTADANLAGFGGITGDVFIDPNAIIELTGPTNIV</sequence>
<dbReference type="EMBL" id="BARW01027130">
    <property type="protein sequence ID" value="GAJ13051.1"/>
    <property type="molecule type" value="Genomic_DNA"/>
</dbReference>
<name>X1VFB9_9ZZZZ</name>
<evidence type="ECO:0000313" key="1">
    <source>
        <dbReference type="EMBL" id="GAJ13051.1"/>
    </source>
</evidence>
<feature type="non-terminal residue" evidence="1">
    <location>
        <position position="1"/>
    </location>
</feature>
<gene>
    <name evidence="1" type="ORF">S12H4_44092</name>
</gene>
<proteinExistence type="predicted"/>
<accession>X1VFB9</accession>
<organism evidence="1">
    <name type="scientific">marine sediment metagenome</name>
    <dbReference type="NCBI Taxonomy" id="412755"/>
    <lineage>
        <taxon>unclassified sequences</taxon>
        <taxon>metagenomes</taxon>
        <taxon>ecological metagenomes</taxon>
    </lineage>
</organism>
<reference evidence="1" key="1">
    <citation type="journal article" date="2014" name="Front. Microbiol.">
        <title>High frequency of phylogenetically diverse reductive dehalogenase-homologous genes in deep subseafloor sedimentary metagenomes.</title>
        <authorList>
            <person name="Kawai M."/>
            <person name="Futagami T."/>
            <person name="Toyoda A."/>
            <person name="Takaki Y."/>
            <person name="Nishi S."/>
            <person name="Hori S."/>
            <person name="Arai W."/>
            <person name="Tsubouchi T."/>
            <person name="Morono Y."/>
            <person name="Uchiyama I."/>
            <person name="Ito T."/>
            <person name="Fujiyama A."/>
            <person name="Inagaki F."/>
            <person name="Takami H."/>
        </authorList>
    </citation>
    <scope>NUCLEOTIDE SEQUENCE</scope>
    <source>
        <strain evidence="1">Expedition CK06-06</strain>
    </source>
</reference>